<dbReference type="EMBL" id="NPDP01000021">
    <property type="protein sequence ID" value="PJZ29513.1"/>
    <property type="molecule type" value="Genomic_DNA"/>
</dbReference>
<name>A0ABX4NAA7_9LEPT</name>
<evidence type="ECO:0000313" key="2">
    <source>
        <dbReference type="Proteomes" id="UP000231919"/>
    </source>
</evidence>
<keyword evidence="2" id="KW-1185">Reference proteome</keyword>
<protein>
    <submittedName>
        <fullName evidence="1">Uncharacterized protein</fullName>
    </submittedName>
</protein>
<gene>
    <name evidence="1" type="ORF">CH378_12380</name>
</gene>
<evidence type="ECO:0000313" key="1">
    <source>
        <dbReference type="EMBL" id="PJZ29513.1"/>
    </source>
</evidence>
<reference evidence="1 2" key="1">
    <citation type="submission" date="2017-07" db="EMBL/GenBank/DDBJ databases">
        <title>Leptospira spp. isolated from tropical soils.</title>
        <authorList>
            <person name="Thibeaux R."/>
            <person name="Iraola G."/>
            <person name="Ferres I."/>
            <person name="Bierque E."/>
            <person name="Girault D."/>
            <person name="Soupe-Gilbert M.-E."/>
            <person name="Picardeau M."/>
            <person name="Goarant C."/>
        </authorList>
    </citation>
    <scope>NUCLEOTIDE SEQUENCE [LARGE SCALE GENOMIC DNA]</scope>
    <source>
        <strain evidence="1 2">JW2-C-B1</strain>
    </source>
</reference>
<proteinExistence type="predicted"/>
<sequence length="103" mass="12168">MRFFNVVIVLVILDSFVNCFIGTRKDACKYNLKDEDVFSPSPESCHFIVYSSLFTKKEDEAVEEFEARRNAAMNHSLINCIKYYEKLKECEREENRYMPSIYG</sequence>
<organism evidence="1 2">
    <name type="scientific">Leptospira kmetyi</name>
    <dbReference type="NCBI Taxonomy" id="408139"/>
    <lineage>
        <taxon>Bacteria</taxon>
        <taxon>Pseudomonadati</taxon>
        <taxon>Spirochaetota</taxon>
        <taxon>Spirochaetia</taxon>
        <taxon>Leptospirales</taxon>
        <taxon>Leptospiraceae</taxon>
        <taxon>Leptospira</taxon>
    </lineage>
</organism>
<dbReference type="Proteomes" id="UP000231919">
    <property type="component" value="Unassembled WGS sequence"/>
</dbReference>
<comment type="caution">
    <text evidence="1">The sequence shown here is derived from an EMBL/GenBank/DDBJ whole genome shotgun (WGS) entry which is preliminary data.</text>
</comment>
<accession>A0ABX4NAA7</accession>